<evidence type="ECO:0000256" key="1">
    <source>
        <dbReference type="PROSITE-ProRule" id="PRU00339"/>
    </source>
</evidence>
<feature type="transmembrane region" description="Helical" evidence="2">
    <location>
        <begin position="130"/>
        <end position="150"/>
    </location>
</feature>
<keyword evidence="3" id="KW-0732">Signal</keyword>
<feature type="transmembrane region" description="Helical" evidence="2">
    <location>
        <begin position="159"/>
        <end position="178"/>
    </location>
</feature>
<name>A0A967ADX1_9FLAO</name>
<dbReference type="PROSITE" id="PS50005">
    <property type="entry name" value="TPR"/>
    <property type="match status" value="1"/>
</dbReference>
<organism evidence="4 5">
    <name type="scientific">Psychroflexus maritimus</name>
    <dbReference type="NCBI Taxonomy" id="2714865"/>
    <lineage>
        <taxon>Bacteria</taxon>
        <taxon>Pseudomonadati</taxon>
        <taxon>Bacteroidota</taxon>
        <taxon>Flavobacteriia</taxon>
        <taxon>Flavobacteriales</taxon>
        <taxon>Flavobacteriaceae</taxon>
        <taxon>Psychroflexus</taxon>
    </lineage>
</organism>
<gene>
    <name evidence="4" type="ORF">G7034_09475</name>
</gene>
<evidence type="ECO:0000313" key="4">
    <source>
        <dbReference type="EMBL" id="NGZ90482.1"/>
    </source>
</evidence>
<reference evidence="4" key="1">
    <citation type="submission" date="2020-03" db="EMBL/GenBank/DDBJ databases">
        <title>Psychroflexus Maritimus sp. nov., isolate from marine sediment.</title>
        <authorList>
            <person name="Zhong Y.-L."/>
        </authorList>
    </citation>
    <scope>NUCLEOTIDE SEQUENCE</scope>
    <source>
        <strain evidence="4">C1</strain>
    </source>
</reference>
<dbReference type="Pfam" id="PF13432">
    <property type="entry name" value="TPR_16"/>
    <property type="match status" value="1"/>
</dbReference>
<dbReference type="SUPFAM" id="SSF48452">
    <property type="entry name" value="TPR-like"/>
    <property type="match status" value="1"/>
</dbReference>
<keyword evidence="2" id="KW-0812">Transmembrane</keyword>
<keyword evidence="1" id="KW-0802">TPR repeat</keyword>
<dbReference type="AlphaFoldDB" id="A0A967ADX1"/>
<accession>A0A967ADX1</accession>
<dbReference type="InterPro" id="IPR019734">
    <property type="entry name" value="TPR_rpt"/>
</dbReference>
<keyword evidence="2" id="KW-0472">Membrane</keyword>
<comment type="caution">
    <text evidence="4">The sequence shown here is derived from an EMBL/GenBank/DDBJ whole genome shotgun (WGS) entry which is preliminary data.</text>
</comment>
<dbReference type="RefSeq" id="WP_166400721.1">
    <property type="nucleotide sequence ID" value="NZ_JAANAS010000072.1"/>
</dbReference>
<evidence type="ECO:0000313" key="5">
    <source>
        <dbReference type="Proteomes" id="UP000643701"/>
    </source>
</evidence>
<dbReference type="SMART" id="SM00028">
    <property type="entry name" value="TPR"/>
    <property type="match status" value="1"/>
</dbReference>
<dbReference type="InterPro" id="IPR011990">
    <property type="entry name" value="TPR-like_helical_dom_sf"/>
</dbReference>
<protein>
    <submittedName>
        <fullName evidence="4">Tetratricopeptide repeat protein</fullName>
    </submittedName>
</protein>
<dbReference type="EMBL" id="JAANAS010000072">
    <property type="protein sequence ID" value="NGZ90482.1"/>
    <property type="molecule type" value="Genomic_DNA"/>
</dbReference>
<feature type="signal peptide" evidence="3">
    <location>
        <begin position="1"/>
        <end position="20"/>
    </location>
</feature>
<evidence type="ECO:0000256" key="2">
    <source>
        <dbReference type="SAM" id="Phobius"/>
    </source>
</evidence>
<dbReference type="Gene3D" id="2.30.30.40">
    <property type="entry name" value="SH3 Domains"/>
    <property type="match status" value="1"/>
</dbReference>
<dbReference type="Gene3D" id="1.25.40.10">
    <property type="entry name" value="Tetratricopeptide repeat domain"/>
    <property type="match status" value="1"/>
</dbReference>
<proteinExistence type="predicted"/>
<feature type="chain" id="PRO_5037056669" evidence="3">
    <location>
        <begin position="21"/>
        <end position="252"/>
    </location>
</feature>
<keyword evidence="2" id="KW-1133">Transmembrane helix</keyword>
<keyword evidence="5" id="KW-1185">Reference proteome</keyword>
<dbReference type="Proteomes" id="UP000643701">
    <property type="component" value="Unassembled WGS sequence"/>
</dbReference>
<sequence length="252" mass="29157">MKKNLVYLIIICLSFQFSFALNTKFEEGNNAYADGNYREATRLYKQIIEDGKVSAKLFYNLANAYYKQQKIAESIYYYELALMLSPTNKSIQNNLKFAENKRIDEIEVAEASAFEVQKENIIFALDQDQWALLAIAGSVFTLLFFMLFLFGKKSSLKRISLSFSGLFLVLAIGVFWLANQQLKTIESKRFGIVFTEEIEILNEPNPRSKKEFTLHEGTKVKIEEEFRNYTKIRIANDNTGWIDSAHVKELKL</sequence>
<feature type="repeat" description="TPR" evidence="1">
    <location>
        <begin position="55"/>
        <end position="88"/>
    </location>
</feature>
<evidence type="ECO:0000256" key="3">
    <source>
        <dbReference type="SAM" id="SignalP"/>
    </source>
</evidence>